<name>A0A813FLU0_POLGL</name>
<keyword evidence="2" id="KW-1185">Reference proteome</keyword>
<comment type="caution">
    <text evidence="1">The sequence shown here is derived from an EMBL/GenBank/DDBJ whole genome shotgun (WGS) entry which is preliminary data.</text>
</comment>
<reference evidence="1" key="1">
    <citation type="submission" date="2021-02" db="EMBL/GenBank/DDBJ databases">
        <authorList>
            <person name="Dougan E. K."/>
            <person name="Rhodes N."/>
            <person name="Thang M."/>
            <person name="Chan C."/>
        </authorList>
    </citation>
    <scope>NUCLEOTIDE SEQUENCE</scope>
</reference>
<protein>
    <submittedName>
        <fullName evidence="1">Uncharacterized protein</fullName>
    </submittedName>
</protein>
<proteinExistence type="predicted"/>
<dbReference type="AlphaFoldDB" id="A0A813FLU0"/>
<dbReference type="Proteomes" id="UP000654075">
    <property type="component" value="Unassembled WGS sequence"/>
</dbReference>
<accession>A0A813FLU0</accession>
<dbReference type="EMBL" id="CAJNNV010025611">
    <property type="protein sequence ID" value="CAE8615348.1"/>
    <property type="molecule type" value="Genomic_DNA"/>
</dbReference>
<organism evidence="1 2">
    <name type="scientific">Polarella glacialis</name>
    <name type="common">Dinoflagellate</name>
    <dbReference type="NCBI Taxonomy" id="89957"/>
    <lineage>
        <taxon>Eukaryota</taxon>
        <taxon>Sar</taxon>
        <taxon>Alveolata</taxon>
        <taxon>Dinophyceae</taxon>
        <taxon>Suessiales</taxon>
        <taxon>Suessiaceae</taxon>
        <taxon>Polarella</taxon>
    </lineage>
</organism>
<evidence type="ECO:0000313" key="1">
    <source>
        <dbReference type="EMBL" id="CAE8615348.1"/>
    </source>
</evidence>
<evidence type="ECO:0000313" key="2">
    <source>
        <dbReference type="Proteomes" id="UP000654075"/>
    </source>
</evidence>
<dbReference type="OrthoDB" id="10664612at2759"/>
<sequence>MAVVFAQVGEKEPRLLCNESTSIFRGPAAAKDWPSPWRFGWAKIRHAITEVLEQPADFFRQMSVRRQHRWLLTWFSATAGTNIWQSGCPIGVLTLRVFTVLISNDADRCIQMRDARLGLDLLHIPFADVAASGWPVFNILGKLAEESRRISYPLDNFCDKLDSEAAVTFRLLLLEAFAGQGQLPVAQALDYLRIEPSPTTSSERRLSLRAPASCPFGAALAHVAMASALNHGNAQSAINRSLDSDCPGGAPLKDGLVQRPVVCIAPESRDLLAKSQKLLKEWLPLGRSLYDLITTKWPVWQSLERVSKFHPEGSAIKTHLQVSADVDLIFCGMGFPRLKSSLQSFSDARGWRLHYLCADSLHCPTFYQQVSQTLGDSSPLVMLSPLLWGWDASMEDSILQAIAALTPSEVLPGFEDHPGSSGGGLSADVVGFPTLDESWLWGFDVWRVRRGNWSLRYEAFPTGYAKTQGDRCFGSDATSASRVFRRAELWRRLVGRLGAWDRPDPQDDRQPDDLSWLVDLDLEMRAEGLEVFTCMAQPMHENAYLESVTLGRSLARKYLLETAHFSASNSQERCLELSDWKAVSGSSNESVLPPPCLEREAQLALRTAVGRWGAGGSSQLRLSSDSSNARLLLTGTKSMLPLGFLEPAPVVLTACCSTTAGSSSPAADAECGLWGMTDEWLAKLPPELSLHRDASSREVLFKSERLDLPLLQVLRCSAESSTTTFEVKLSGEEPGFLTLAVPSEETSPSRPAGSAFVHVLLCPALEAVRQRLQSLAEARGWTLHTGPTVQVGNAEHESPEGCFQFLRSTVEQLEDQSLVVLLSPLLRDHEWAPTSAARAITEGMQRMLSPSSRHVEVLGFPTVTPSGGWKLNVRNLRHQYWKLVYSQIQTPAAEVWPESAEACAWGSASSGSRIFRSASKLKMLLSQVSADPDNAYNWMVDLDLQMLHAGIRALTCASYPLLEADYLSMTTLTKHLTTKHQVEVAEFLEGSRHVYCIKGANWFEVARKGLVAPWCFRRDVVKTFSSVQQWWTSLDPRNFVVPEEGTFLALFRNGAAGMLPWDSDFDMKLYTEADITMEGFMNRTLDPPFRSMEIEAYAYDGCGQDNYVLLRRPNITHHIGDVYVRGGQARADHPWRANLFGVQVSLSPGHLEHIFFTRYRTPVQKLFGDGIPLQCVYVGHNACLPDCRNQDEPCEFEDNFVHVDHFASDSNG</sequence>
<gene>
    <name evidence="1" type="ORF">PGLA1383_LOCUS33064</name>
</gene>